<organism evidence="1 2">
    <name type="scientific">Penicillium oxalicum (strain 114-2 / CGMCC 5302)</name>
    <name type="common">Penicillium decumbens</name>
    <dbReference type="NCBI Taxonomy" id="933388"/>
    <lineage>
        <taxon>Eukaryota</taxon>
        <taxon>Fungi</taxon>
        <taxon>Dikarya</taxon>
        <taxon>Ascomycota</taxon>
        <taxon>Pezizomycotina</taxon>
        <taxon>Eurotiomycetes</taxon>
        <taxon>Eurotiomycetidae</taxon>
        <taxon>Eurotiales</taxon>
        <taxon>Aspergillaceae</taxon>
        <taxon>Penicillium</taxon>
    </lineage>
</organism>
<proteinExistence type="predicted"/>
<evidence type="ECO:0000313" key="1">
    <source>
        <dbReference type="EMBL" id="EPS31142.1"/>
    </source>
</evidence>
<dbReference type="HOGENOM" id="CLU_2722997_0_0_1"/>
<dbReference type="Proteomes" id="UP000019376">
    <property type="component" value="Unassembled WGS sequence"/>
</dbReference>
<protein>
    <submittedName>
        <fullName evidence="1">Uncharacterized protein</fullName>
    </submittedName>
</protein>
<name>S8B8Q7_PENO1</name>
<gene>
    <name evidence="1" type="ORF">PDE_06097</name>
</gene>
<keyword evidence="2" id="KW-1185">Reference proteome</keyword>
<evidence type="ECO:0000313" key="2">
    <source>
        <dbReference type="Proteomes" id="UP000019376"/>
    </source>
</evidence>
<dbReference type="AlphaFoldDB" id="S8B8Q7"/>
<reference evidence="1 2" key="1">
    <citation type="journal article" date="2013" name="PLoS ONE">
        <title>Genomic and secretomic analyses reveal unique features of the lignocellulolytic enzyme system of Penicillium decumbens.</title>
        <authorList>
            <person name="Liu G."/>
            <person name="Zhang L."/>
            <person name="Wei X."/>
            <person name="Zou G."/>
            <person name="Qin Y."/>
            <person name="Ma L."/>
            <person name="Li J."/>
            <person name="Zheng H."/>
            <person name="Wang S."/>
            <person name="Wang C."/>
            <person name="Xun L."/>
            <person name="Zhao G.-P."/>
            <person name="Zhou Z."/>
            <person name="Qu Y."/>
        </authorList>
    </citation>
    <scope>NUCLEOTIDE SEQUENCE [LARGE SCALE GENOMIC DNA]</scope>
    <source>
        <strain evidence="2">114-2 / CGMCC 5302</strain>
    </source>
</reference>
<sequence length="72" mass="8182">MTATVLINTFILSFQGNPDSSVAGLQNLDHSIKFAHLFGIDDLQFEIAAEQRQLLFTRAWTSVATAWLDWWL</sequence>
<accession>S8B8Q7</accession>
<dbReference type="EMBL" id="KB644413">
    <property type="protein sequence ID" value="EPS31142.1"/>
    <property type="molecule type" value="Genomic_DNA"/>
</dbReference>
<dbReference type="PhylomeDB" id="S8B8Q7"/>